<keyword evidence="4 5" id="KW-0472">Membrane</keyword>
<dbReference type="AlphaFoldDB" id="A0A506U3E5"/>
<dbReference type="RefSeq" id="WP_141150999.1">
    <property type="nucleotide sequence ID" value="NZ_VHLG01000020.1"/>
</dbReference>
<keyword evidence="3 5" id="KW-1133">Transmembrane helix</keyword>
<protein>
    <recommendedName>
        <fullName evidence="8">Type IV secretion system protein VirB3</fullName>
    </recommendedName>
</protein>
<keyword evidence="7" id="KW-1185">Reference proteome</keyword>
<comment type="caution">
    <text evidence="6">The sequence shown here is derived from an EMBL/GenBank/DDBJ whole genome shotgun (WGS) entry which is preliminary data.</text>
</comment>
<evidence type="ECO:0000313" key="7">
    <source>
        <dbReference type="Proteomes" id="UP000318801"/>
    </source>
</evidence>
<dbReference type="GO" id="GO:0016020">
    <property type="term" value="C:membrane"/>
    <property type="evidence" value="ECO:0007669"/>
    <property type="project" value="UniProtKB-SubCell"/>
</dbReference>
<evidence type="ECO:0000256" key="1">
    <source>
        <dbReference type="ARBA" id="ARBA00004370"/>
    </source>
</evidence>
<dbReference type="Pfam" id="PF05101">
    <property type="entry name" value="VirB3"/>
    <property type="match status" value="1"/>
</dbReference>
<evidence type="ECO:0000256" key="3">
    <source>
        <dbReference type="ARBA" id="ARBA00022989"/>
    </source>
</evidence>
<dbReference type="Proteomes" id="UP000318801">
    <property type="component" value="Unassembled WGS sequence"/>
</dbReference>
<name>A0A506U3E5_9HYPH</name>
<proteinExistence type="predicted"/>
<feature type="transmembrane region" description="Helical" evidence="5">
    <location>
        <begin position="43"/>
        <end position="60"/>
    </location>
</feature>
<accession>A0A506U3E5</accession>
<evidence type="ECO:0008006" key="8">
    <source>
        <dbReference type="Google" id="ProtNLM"/>
    </source>
</evidence>
<evidence type="ECO:0000256" key="5">
    <source>
        <dbReference type="SAM" id="Phobius"/>
    </source>
</evidence>
<comment type="subcellular location">
    <subcellularLocation>
        <location evidence="1">Membrane</location>
    </subcellularLocation>
</comment>
<dbReference type="EMBL" id="VHLG01000020">
    <property type="protein sequence ID" value="TPW27069.1"/>
    <property type="molecule type" value="Genomic_DNA"/>
</dbReference>
<sequence length="93" mass="10494">MTLQTETIYTGLLRPTKVFGLPTGAFAVLMVTSLLAFMWSESFLSLAFAIPGYAVLYGLTQWDPHFFTVISVTTRNFGVCRNRRIWGGYSYEP</sequence>
<feature type="transmembrane region" description="Helical" evidence="5">
    <location>
        <begin position="18"/>
        <end position="37"/>
    </location>
</feature>
<reference evidence="6 7" key="1">
    <citation type="submission" date="2019-06" db="EMBL/GenBank/DDBJ databases">
        <authorList>
            <person name="Li M."/>
        </authorList>
    </citation>
    <scope>NUCLEOTIDE SEQUENCE [LARGE SCALE GENOMIC DNA]</scope>
    <source>
        <strain evidence="6 7">BGMRC2036</strain>
    </source>
</reference>
<keyword evidence="2 5" id="KW-0812">Transmembrane</keyword>
<evidence type="ECO:0000256" key="4">
    <source>
        <dbReference type="ARBA" id="ARBA00023136"/>
    </source>
</evidence>
<dbReference type="OrthoDB" id="7923381at2"/>
<evidence type="ECO:0000313" key="6">
    <source>
        <dbReference type="EMBL" id="TPW27069.1"/>
    </source>
</evidence>
<dbReference type="InterPro" id="IPR007792">
    <property type="entry name" value="T4SS_VirB3/TrbD/AvhB"/>
</dbReference>
<organism evidence="6 7">
    <name type="scientific">Martelella alba</name>
    <dbReference type="NCBI Taxonomy" id="2590451"/>
    <lineage>
        <taxon>Bacteria</taxon>
        <taxon>Pseudomonadati</taxon>
        <taxon>Pseudomonadota</taxon>
        <taxon>Alphaproteobacteria</taxon>
        <taxon>Hyphomicrobiales</taxon>
        <taxon>Aurantimonadaceae</taxon>
        <taxon>Martelella</taxon>
    </lineage>
</organism>
<evidence type="ECO:0000256" key="2">
    <source>
        <dbReference type="ARBA" id="ARBA00022692"/>
    </source>
</evidence>
<gene>
    <name evidence="6" type="ORF">FJU08_20895</name>
</gene>